<feature type="non-terminal residue" evidence="1">
    <location>
        <position position="112"/>
    </location>
</feature>
<evidence type="ECO:0000313" key="2">
    <source>
        <dbReference type="Proteomes" id="UP001328107"/>
    </source>
</evidence>
<proteinExistence type="predicted"/>
<dbReference type="EMBL" id="BTRK01000004">
    <property type="protein sequence ID" value="GMR48434.1"/>
    <property type="molecule type" value="Genomic_DNA"/>
</dbReference>
<evidence type="ECO:0000313" key="1">
    <source>
        <dbReference type="EMBL" id="GMR48434.1"/>
    </source>
</evidence>
<reference evidence="2" key="1">
    <citation type="submission" date="2022-10" db="EMBL/GenBank/DDBJ databases">
        <title>Genome assembly of Pristionchus species.</title>
        <authorList>
            <person name="Yoshida K."/>
            <person name="Sommer R.J."/>
        </authorList>
    </citation>
    <scope>NUCLEOTIDE SEQUENCE [LARGE SCALE GENOMIC DNA]</scope>
    <source>
        <strain evidence="2">RS5460</strain>
    </source>
</reference>
<name>A0AAN5I1L6_9BILA</name>
<keyword evidence="2" id="KW-1185">Reference proteome</keyword>
<gene>
    <name evidence="1" type="ORF">PMAYCL1PPCAC_18629</name>
</gene>
<dbReference type="Proteomes" id="UP001328107">
    <property type="component" value="Unassembled WGS sequence"/>
</dbReference>
<comment type="caution">
    <text evidence="1">The sequence shown here is derived from an EMBL/GenBank/DDBJ whole genome shotgun (WGS) entry which is preliminary data.</text>
</comment>
<feature type="non-terminal residue" evidence="1">
    <location>
        <position position="1"/>
    </location>
</feature>
<dbReference type="AlphaFoldDB" id="A0AAN5I1L6"/>
<sequence length="112" mass="12576">LVFLLHFSLGSDEICYPSVFLHSHNSLPSTAPLCLVVKNDRSNSEFSPPLPIQNEAQWEDFVKENNLGIDSKVEVESPSPNMIYRISSSGQVYPWQLPYSLLSERCHGLANV</sequence>
<organism evidence="1 2">
    <name type="scientific">Pristionchus mayeri</name>
    <dbReference type="NCBI Taxonomy" id="1317129"/>
    <lineage>
        <taxon>Eukaryota</taxon>
        <taxon>Metazoa</taxon>
        <taxon>Ecdysozoa</taxon>
        <taxon>Nematoda</taxon>
        <taxon>Chromadorea</taxon>
        <taxon>Rhabditida</taxon>
        <taxon>Rhabditina</taxon>
        <taxon>Diplogasteromorpha</taxon>
        <taxon>Diplogasteroidea</taxon>
        <taxon>Neodiplogasteridae</taxon>
        <taxon>Pristionchus</taxon>
    </lineage>
</organism>
<protein>
    <submittedName>
        <fullName evidence="1">Uncharacterized protein</fullName>
    </submittedName>
</protein>
<accession>A0AAN5I1L6</accession>